<dbReference type="GO" id="GO:0032993">
    <property type="term" value="C:protein-DNA complex"/>
    <property type="evidence" value="ECO:0007669"/>
    <property type="project" value="TreeGrafter"/>
</dbReference>
<dbReference type="GO" id="GO:0000976">
    <property type="term" value="F:transcription cis-regulatory region binding"/>
    <property type="evidence" value="ECO:0007669"/>
    <property type="project" value="TreeGrafter"/>
</dbReference>
<evidence type="ECO:0000256" key="4">
    <source>
        <dbReference type="PROSITE-ProRule" id="PRU00169"/>
    </source>
</evidence>
<sequence>MRQVLPALALAAPLSVHLAADGESAWNFVLHERVDLAIIDAGLPENDGFTLLTRLRRRSDMPVLMLIESDGDTERLMGLRCGASDYVRKPVDFDILWTRLHGCLRRQVSQADAASRYLQVGDLSLDSASSEVRVGGNQIYLTAAETSILTALMRRPGAMISREHLTETALGRSIEPLDRSLDTHISNLRRKLGLRAGQEGRPQIRSYRNRGYALMMPADDAPA</sequence>
<evidence type="ECO:0000313" key="10">
    <source>
        <dbReference type="Proteomes" id="UP000078084"/>
    </source>
</evidence>
<name>A0A171KSK1_9BURK</name>
<dbReference type="EMBL" id="LBNE01000005">
    <property type="protein sequence ID" value="KKO71868.1"/>
    <property type="molecule type" value="Genomic_DNA"/>
</dbReference>
<feature type="modified residue" description="4-aspartylphosphate" evidence="4">
    <location>
        <position position="40"/>
    </location>
</feature>
<organism evidence="9 10">
    <name type="scientific">Kerstersia gyiorum</name>
    <dbReference type="NCBI Taxonomy" id="206506"/>
    <lineage>
        <taxon>Bacteria</taxon>
        <taxon>Pseudomonadati</taxon>
        <taxon>Pseudomonadota</taxon>
        <taxon>Betaproteobacteria</taxon>
        <taxon>Burkholderiales</taxon>
        <taxon>Alcaligenaceae</taxon>
        <taxon>Kerstersia</taxon>
    </lineage>
</organism>
<keyword evidence="1" id="KW-0805">Transcription regulation</keyword>
<dbReference type="InterPro" id="IPR039420">
    <property type="entry name" value="WalR-like"/>
</dbReference>
<dbReference type="PANTHER" id="PTHR48111">
    <property type="entry name" value="REGULATOR OF RPOS"/>
    <property type="match status" value="1"/>
</dbReference>
<protein>
    <submittedName>
        <fullName evidence="9">Uncharacterized protein</fullName>
    </submittedName>
</protein>
<dbReference type="Gene3D" id="3.40.50.2300">
    <property type="match status" value="1"/>
</dbReference>
<evidence type="ECO:0000256" key="1">
    <source>
        <dbReference type="ARBA" id="ARBA00023015"/>
    </source>
</evidence>
<feature type="DNA-binding region" description="OmpR/PhoB-type" evidence="5">
    <location>
        <begin position="115"/>
        <end position="216"/>
    </location>
</feature>
<evidence type="ECO:0000259" key="8">
    <source>
        <dbReference type="PROSITE" id="PS51755"/>
    </source>
</evidence>
<evidence type="ECO:0000256" key="5">
    <source>
        <dbReference type="PROSITE-ProRule" id="PRU01091"/>
    </source>
</evidence>
<keyword evidence="2 5" id="KW-0238">DNA-binding</keyword>
<evidence type="ECO:0000313" key="9">
    <source>
        <dbReference type="EMBL" id="KKO71868.1"/>
    </source>
</evidence>
<dbReference type="SMART" id="SM00448">
    <property type="entry name" value="REC"/>
    <property type="match status" value="1"/>
</dbReference>
<dbReference type="Pfam" id="PF00486">
    <property type="entry name" value="Trans_reg_C"/>
    <property type="match status" value="1"/>
</dbReference>
<dbReference type="GO" id="GO:0000156">
    <property type="term" value="F:phosphorelay response regulator activity"/>
    <property type="evidence" value="ECO:0007669"/>
    <property type="project" value="TreeGrafter"/>
</dbReference>
<dbReference type="STRING" id="206506.AAV32_08985"/>
<dbReference type="AlphaFoldDB" id="A0A171KSK1"/>
<gene>
    <name evidence="9" type="ORF">AAV32_08985</name>
</gene>
<dbReference type="SMART" id="SM00862">
    <property type="entry name" value="Trans_reg_C"/>
    <property type="match status" value="1"/>
</dbReference>
<keyword evidence="6" id="KW-0732">Signal</keyword>
<accession>A0A171KSK1</accession>
<dbReference type="Gene3D" id="1.10.10.10">
    <property type="entry name" value="Winged helix-like DNA-binding domain superfamily/Winged helix DNA-binding domain"/>
    <property type="match status" value="1"/>
</dbReference>
<dbReference type="InterPro" id="IPR001867">
    <property type="entry name" value="OmpR/PhoB-type_DNA-bd"/>
</dbReference>
<dbReference type="GO" id="GO:0005829">
    <property type="term" value="C:cytosol"/>
    <property type="evidence" value="ECO:0007669"/>
    <property type="project" value="TreeGrafter"/>
</dbReference>
<dbReference type="InterPro" id="IPR011006">
    <property type="entry name" value="CheY-like_superfamily"/>
</dbReference>
<dbReference type="PROSITE" id="PS50110">
    <property type="entry name" value="RESPONSE_REGULATORY"/>
    <property type="match status" value="1"/>
</dbReference>
<feature type="domain" description="OmpR/PhoB-type" evidence="8">
    <location>
        <begin position="115"/>
        <end position="216"/>
    </location>
</feature>
<dbReference type="GO" id="GO:0006355">
    <property type="term" value="P:regulation of DNA-templated transcription"/>
    <property type="evidence" value="ECO:0007669"/>
    <property type="project" value="InterPro"/>
</dbReference>
<dbReference type="CDD" id="cd00383">
    <property type="entry name" value="trans_reg_C"/>
    <property type="match status" value="1"/>
</dbReference>
<dbReference type="PROSITE" id="PS51755">
    <property type="entry name" value="OMPR_PHOB"/>
    <property type="match status" value="1"/>
</dbReference>
<reference evidence="9 10" key="1">
    <citation type="submission" date="2015-04" db="EMBL/GenBank/DDBJ databases">
        <title>Genome sequence of Kerstersia gyiorum CG1.</title>
        <authorList>
            <person name="Greninger A.L."/>
            <person name="Kozyreva V."/>
            <person name="Chaturvedi V."/>
        </authorList>
    </citation>
    <scope>NUCLEOTIDE SEQUENCE [LARGE SCALE GENOMIC DNA]</scope>
    <source>
        <strain evidence="9 10">CG1</strain>
    </source>
</reference>
<dbReference type="Proteomes" id="UP000078084">
    <property type="component" value="Unassembled WGS sequence"/>
</dbReference>
<keyword evidence="3" id="KW-0804">Transcription</keyword>
<comment type="caution">
    <text evidence="9">The sequence shown here is derived from an EMBL/GenBank/DDBJ whole genome shotgun (WGS) entry which is preliminary data.</text>
</comment>
<feature type="signal peptide" evidence="6">
    <location>
        <begin position="1"/>
        <end position="19"/>
    </location>
</feature>
<feature type="chain" id="PRO_5007908655" evidence="6">
    <location>
        <begin position="20"/>
        <end position="223"/>
    </location>
</feature>
<keyword evidence="4" id="KW-0597">Phosphoprotein</keyword>
<dbReference type="InterPro" id="IPR001789">
    <property type="entry name" value="Sig_transdc_resp-reg_receiver"/>
</dbReference>
<evidence type="ECO:0000256" key="2">
    <source>
        <dbReference type="ARBA" id="ARBA00023125"/>
    </source>
</evidence>
<dbReference type="Pfam" id="PF00072">
    <property type="entry name" value="Response_reg"/>
    <property type="match status" value="1"/>
</dbReference>
<dbReference type="SUPFAM" id="SSF52172">
    <property type="entry name" value="CheY-like"/>
    <property type="match status" value="1"/>
</dbReference>
<feature type="domain" description="Response regulatory" evidence="7">
    <location>
        <begin position="1"/>
        <end position="104"/>
    </location>
</feature>
<keyword evidence="10" id="KW-1185">Reference proteome</keyword>
<dbReference type="PANTHER" id="PTHR48111:SF67">
    <property type="entry name" value="TRANSCRIPTIONAL REGULATORY PROTEIN TCTD"/>
    <property type="match status" value="1"/>
</dbReference>
<dbReference type="InterPro" id="IPR036388">
    <property type="entry name" value="WH-like_DNA-bd_sf"/>
</dbReference>
<proteinExistence type="predicted"/>
<evidence type="ECO:0000256" key="6">
    <source>
        <dbReference type="SAM" id="SignalP"/>
    </source>
</evidence>
<evidence type="ECO:0000259" key="7">
    <source>
        <dbReference type="PROSITE" id="PS50110"/>
    </source>
</evidence>
<evidence type="ECO:0000256" key="3">
    <source>
        <dbReference type="ARBA" id="ARBA00023163"/>
    </source>
</evidence>